<keyword evidence="2" id="KW-0813">Transport</keyword>
<dbReference type="Pfam" id="PF05405">
    <property type="entry name" value="Mt_ATP-synt_B"/>
    <property type="match status" value="1"/>
</dbReference>
<evidence type="ECO:0000256" key="6">
    <source>
        <dbReference type="ARBA" id="ARBA00023128"/>
    </source>
</evidence>
<evidence type="ECO:0000256" key="5">
    <source>
        <dbReference type="ARBA" id="ARBA00023065"/>
    </source>
</evidence>
<evidence type="ECO:0000256" key="2">
    <source>
        <dbReference type="ARBA" id="ARBA00022448"/>
    </source>
</evidence>
<keyword evidence="3" id="KW-0138">CF(0)</keyword>
<sequence>MFNLSFSQIFKAISDMHPQRRVLYLLAFIVATSKQIIIYNEELLVTLAFYSFVFFIGKNYGDELTESLFSRSNELQKDIEVGLSEKSGGLSSTWVQNSQSFGFKNQMPSFVKKVGADLEKLGHFRRSGVIPSILDESEGELSLVGKHTIAGSSVVSSHSAFEELVLQKSGLGESCFGSKRSWQYGIGEISPKKSKK</sequence>
<comment type="subcellular location">
    <subcellularLocation>
        <location evidence="1">Mitochondrion membrane</location>
    </subcellularLocation>
</comment>
<dbReference type="GO" id="GO:0015986">
    <property type="term" value="P:proton motive force-driven ATP synthesis"/>
    <property type="evidence" value="ECO:0007669"/>
    <property type="project" value="InterPro"/>
</dbReference>
<evidence type="ECO:0000313" key="8">
    <source>
        <dbReference type="EMBL" id="QBX98831.1"/>
    </source>
</evidence>
<keyword evidence="6 8" id="KW-0496">Mitochondrion</keyword>
<keyword evidence="4" id="KW-0375">Hydrogen ion transport</keyword>
<accession>A0A4D6C566</accession>
<evidence type="ECO:0000256" key="7">
    <source>
        <dbReference type="ARBA" id="ARBA00023136"/>
    </source>
</evidence>
<evidence type="ECO:0000256" key="4">
    <source>
        <dbReference type="ARBA" id="ARBA00022781"/>
    </source>
</evidence>
<dbReference type="InterPro" id="IPR008688">
    <property type="entry name" value="ATP_synth_Bsub_B/MI25"/>
</dbReference>
<reference evidence="8" key="1">
    <citation type="journal article" date="2019" name="Genome Biol. Evol.">
        <title>Tracing the Evolution of the Plastome and Mitogenome in the Chloropicophyceae Uncovered Convergent tRNA Gene Losses and a Variant Plastid Genetic Code.</title>
        <authorList>
            <person name="Turmel M."/>
            <person name="Dos Santos A.L."/>
            <person name="Otis C."/>
            <person name="Sergerie R."/>
            <person name="Lemieux C."/>
        </authorList>
    </citation>
    <scope>NUCLEOTIDE SEQUENCE</scope>
</reference>
<dbReference type="AlphaFoldDB" id="A0A4D6C566"/>
<evidence type="ECO:0000256" key="1">
    <source>
        <dbReference type="ARBA" id="ARBA00004325"/>
    </source>
</evidence>
<dbReference type="GO" id="GO:0045259">
    <property type="term" value="C:proton-transporting ATP synthase complex"/>
    <property type="evidence" value="ECO:0007669"/>
    <property type="project" value="UniProtKB-KW"/>
</dbReference>
<geneLocation type="mitochondrion" evidence="8"/>
<dbReference type="GO" id="GO:0031966">
    <property type="term" value="C:mitochondrial membrane"/>
    <property type="evidence" value="ECO:0007669"/>
    <property type="project" value="UniProtKB-SubCell"/>
</dbReference>
<evidence type="ECO:0000256" key="3">
    <source>
        <dbReference type="ARBA" id="ARBA00022547"/>
    </source>
</evidence>
<name>A0A4D6C566_9CHLO</name>
<organism evidence="8">
    <name type="scientific">Chloropicon sp. RCC4434</name>
    <dbReference type="NCBI Taxonomy" id="2565277"/>
    <lineage>
        <taxon>Eukaryota</taxon>
        <taxon>Viridiplantae</taxon>
        <taxon>Chlorophyta</taxon>
        <taxon>Chloropicophyceae</taxon>
        <taxon>Chloropicales</taxon>
        <taxon>Chloropicaceae</taxon>
        <taxon>Chloropicon</taxon>
    </lineage>
</organism>
<keyword evidence="5" id="KW-0406">Ion transport</keyword>
<protein>
    <submittedName>
        <fullName evidence="8">ATP synthase F0 subunit beta</fullName>
    </submittedName>
</protein>
<proteinExistence type="predicted"/>
<keyword evidence="7" id="KW-0472">Membrane</keyword>
<dbReference type="EMBL" id="MK086009">
    <property type="protein sequence ID" value="QBX98831.1"/>
    <property type="molecule type" value="Genomic_DNA"/>
</dbReference>
<gene>
    <name evidence="8" type="primary">atp4</name>
</gene>
<dbReference type="GO" id="GO:0015078">
    <property type="term" value="F:proton transmembrane transporter activity"/>
    <property type="evidence" value="ECO:0007669"/>
    <property type="project" value="InterPro"/>
</dbReference>